<proteinExistence type="predicted"/>
<dbReference type="GO" id="GO:0061630">
    <property type="term" value="F:ubiquitin protein ligase activity"/>
    <property type="evidence" value="ECO:0007669"/>
    <property type="project" value="InterPro"/>
</dbReference>
<dbReference type="PROSITE" id="PS00028">
    <property type="entry name" value="ZINC_FINGER_C2H2_1"/>
    <property type="match status" value="1"/>
</dbReference>
<feature type="compositionally biased region" description="Low complexity" evidence="1">
    <location>
        <begin position="1267"/>
        <end position="1296"/>
    </location>
</feature>
<accession>A0AAV7X9L1</accession>
<dbReference type="GO" id="GO:0016567">
    <property type="term" value="P:protein ubiquitination"/>
    <property type="evidence" value="ECO:0007669"/>
    <property type="project" value="InterPro"/>
</dbReference>
<dbReference type="GO" id="GO:0005634">
    <property type="term" value="C:nucleus"/>
    <property type="evidence" value="ECO:0007669"/>
    <property type="project" value="TreeGrafter"/>
</dbReference>
<feature type="region of interest" description="Disordered" evidence="1">
    <location>
        <begin position="584"/>
        <end position="672"/>
    </location>
</feature>
<feature type="compositionally biased region" description="Low complexity" evidence="1">
    <location>
        <begin position="1303"/>
        <end position="1328"/>
    </location>
</feature>
<feature type="region of interest" description="Disordered" evidence="1">
    <location>
        <begin position="300"/>
        <end position="323"/>
    </location>
</feature>
<protein>
    <recommendedName>
        <fullName evidence="2">C2H2-type domain-containing protein</fullName>
    </recommendedName>
</protein>
<evidence type="ECO:0000256" key="1">
    <source>
        <dbReference type="SAM" id="MobiDB-lite"/>
    </source>
</evidence>
<feature type="compositionally biased region" description="Basic and acidic residues" evidence="1">
    <location>
        <begin position="584"/>
        <end position="593"/>
    </location>
</feature>
<feature type="region of interest" description="Disordered" evidence="1">
    <location>
        <begin position="383"/>
        <end position="491"/>
    </location>
</feature>
<feature type="compositionally biased region" description="Low complexity" evidence="1">
    <location>
        <begin position="388"/>
        <end position="402"/>
    </location>
</feature>
<feature type="region of interest" description="Disordered" evidence="1">
    <location>
        <begin position="1242"/>
        <end position="1328"/>
    </location>
</feature>
<dbReference type="GO" id="GO:0006511">
    <property type="term" value="P:ubiquitin-dependent protein catabolic process"/>
    <property type="evidence" value="ECO:0007669"/>
    <property type="project" value="TreeGrafter"/>
</dbReference>
<reference evidence="3" key="1">
    <citation type="submission" date="2022-12" db="EMBL/GenBank/DDBJ databases">
        <title>Chromosome-level genome assembly of the bean flower thrips Megalurothrips usitatus.</title>
        <authorList>
            <person name="Ma L."/>
            <person name="Liu Q."/>
            <person name="Li H."/>
            <person name="Cai W."/>
        </authorList>
    </citation>
    <scope>NUCLEOTIDE SEQUENCE</scope>
    <source>
        <strain evidence="3">Cailab_2022a</strain>
    </source>
</reference>
<feature type="compositionally biased region" description="Low complexity" evidence="1">
    <location>
        <begin position="1248"/>
        <end position="1260"/>
    </location>
</feature>
<evidence type="ECO:0000259" key="2">
    <source>
        <dbReference type="PROSITE" id="PS00028"/>
    </source>
</evidence>
<evidence type="ECO:0000313" key="4">
    <source>
        <dbReference type="Proteomes" id="UP001075354"/>
    </source>
</evidence>
<feature type="compositionally biased region" description="Basic and acidic residues" evidence="1">
    <location>
        <begin position="468"/>
        <end position="491"/>
    </location>
</feature>
<feature type="compositionally biased region" description="Basic and acidic residues" evidence="1">
    <location>
        <begin position="633"/>
        <end position="648"/>
    </location>
</feature>
<name>A0AAV7X9L1_9NEOP</name>
<dbReference type="PANTHER" id="PTHR15439:SF0">
    <property type="entry name" value="CELL DIVISION CYCLE AND APOPTOSIS REGULATOR PROTEIN 1-RELATED"/>
    <property type="match status" value="1"/>
</dbReference>
<feature type="compositionally biased region" description="Pro residues" evidence="1">
    <location>
        <begin position="874"/>
        <end position="890"/>
    </location>
</feature>
<dbReference type="GO" id="GO:0006397">
    <property type="term" value="P:mRNA processing"/>
    <property type="evidence" value="ECO:0007669"/>
    <property type="project" value="InterPro"/>
</dbReference>
<dbReference type="Proteomes" id="UP001075354">
    <property type="component" value="Chromosome 13"/>
</dbReference>
<evidence type="ECO:0000313" key="3">
    <source>
        <dbReference type="EMBL" id="KAJ1521296.1"/>
    </source>
</evidence>
<dbReference type="PANTHER" id="PTHR15439">
    <property type="entry name" value="RETINOBLASTOMA-BINDING PROTEIN 6"/>
    <property type="match status" value="1"/>
</dbReference>
<comment type="caution">
    <text evidence="3">The sequence shown here is derived from an EMBL/GenBank/DDBJ whole genome shotgun (WGS) entry which is preliminary data.</text>
</comment>
<dbReference type="InterPro" id="IPR033489">
    <property type="entry name" value="RBBP6"/>
</dbReference>
<feature type="compositionally biased region" description="Basic residues" evidence="1">
    <location>
        <begin position="425"/>
        <end position="467"/>
    </location>
</feature>
<feature type="compositionally biased region" description="Polar residues" evidence="1">
    <location>
        <begin position="1061"/>
        <end position="1078"/>
    </location>
</feature>
<organism evidence="3 4">
    <name type="scientific">Megalurothrips usitatus</name>
    <name type="common">bean blossom thrips</name>
    <dbReference type="NCBI Taxonomy" id="439358"/>
    <lineage>
        <taxon>Eukaryota</taxon>
        <taxon>Metazoa</taxon>
        <taxon>Ecdysozoa</taxon>
        <taxon>Arthropoda</taxon>
        <taxon>Hexapoda</taxon>
        <taxon>Insecta</taxon>
        <taxon>Pterygota</taxon>
        <taxon>Neoptera</taxon>
        <taxon>Paraneoptera</taxon>
        <taxon>Thysanoptera</taxon>
        <taxon>Terebrantia</taxon>
        <taxon>Thripoidea</taxon>
        <taxon>Thripidae</taxon>
        <taxon>Megalurothrips</taxon>
    </lineage>
</organism>
<feature type="compositionally biased region" description="Basic and acidic residues" evidence="1">
    <location>
        <begin position="659"/>
        <end position="672"/>
    </location>
</feature>
<feature type="region of interest" description="Disordered" evidence="1">
    <location>
        <begin position="1113"/>
        <end position="1147"/>
    </location>
</feature>
<feature type="compositionally biased region" description="Basic residues" evidence="1">
    <location>
        <begin position="406"/>
        <end position="418"/>
    </location>
</feature>
<dbReference type="EMBL" id="JAPTSV010000013">
    <property type="protein sequence ID" value="KAJ1521296.1"/>
    <property type="molecule type" value="Genomic_DNA"/>
</dbReference>
<dbReference type="InterPro" id="IPR013087">
    <property type="entry name" value="Znf_C2H2_type"/>
</dbReference>
<feature type="compositionally biased region" description="Basic and acidic residues" evidence="1">
    <location>
        <begin position="1117"/>
        <end position="1147"/>
    </location>
</feature>
<feature type="domain" description="C2H2-type" evidence="2">
    <location>
        <begin position="82"/>
        <end position="104"/>
    </location>
</feature>
<feature type="region of interest" description="Disordered" evidence="1">
    <location>
        <begin position="866"/>
        <end position="890"/>
    </location>
</feature>
<feature type="compositionally biased region" description="Basic and acidic residues" evidence="1">
    <location>
        <begin position="1079"/>
        <end position="1091"/>
    </location>
</feature>
<feature type="region of interest" description="Disordered" evidence="1">
    <location>
        <begin position="1058"/>
        <end position="1093"/>
    </location>
</feature>
<keyword evidence="4" id="KW-1185">Reference proteome</keyword>
<feature type="region of interest" description="Disordered" evidence="1">
    <location>
        <begin position="116"/>
        <end position="140"/>
    </location>
</feature>
<sequence>MEGYYNISGSHNAFDDFDIEGKKSFDDIDKQTESKFKPIGKTQTTEEADKQRLLDVQVDLDNGAVGYVFTVTGTGYNSQWKCHVCDMLFMGIKNLLFHETSMNHLSLMQASKHHSSQFTKMEMKDGEPKPPGVDDDEEVEPPVLTNLQGTLDDHKSSPLIGLEYVLELNEDYEKESAYVCMLCDKKGDPRTVMAHLVSYMHRLKYLERHFPITFNAINSLPKTAGARKGLAEIVLRISSEMEEKYGRLRPVPVDGRHFEENRFNLMCTINKSKHFIETPDKTFVHLVDRELLTAAALKTDEIPVPEGSPPTKSAAKAKEDKVDDDDEIEFQGAFVKGTRVPLTRQLRVRKFSIETEDKSAEGVAKLKSDLLIMCLAANENKKEDDVKSQCSLSSISSASSSPRDSRYKRSRYSRSRSRSRSDSRARRRRRSRSRSRGRYRRSRSRSRSRGRRSRSPYSSRRRLRSPRRAADTKREDDKKRAKEREDDLSQEKVKWEKFREEVTVVEKELLEKLAQHEKNPEKHPQYPEEWKLFWNKRYKELQVAGKDPNKHDFKPEWIEYWNRRMRELHEQEFMKKKEEIREKLNLPVDEPKPHFNRRKKFEGEGAVPGAGASKGRSRSPSPWEEGGAPGPMRGRERDRERDRDRDYVPYRGRPGGGADWRHDGHGYRDRSPPRTITVLRTLTALEQQLGSLGPRVNSVLSEAIALEKTGNSDILLRDTDVVVLLETVREKFKGQLLAGIVERNHVGATRNAIGVVSELLYRAPVLLEHLPTQPSVLKTSTSTAAVAAAPAAPSPPAERVTVQGVGAVDKAAIAKEIAVALIAQGRTDVTEQELEQLVMAVVGMAQAKAELAAAEAAQAAAPAPPAAPAVAPAAAPPAAAPAPHPAPQPAAPVAAAPVAAAPVAKPPQVTGLQLLQSAYDAEEAKQGGAPAPVPTPALRPAGQAGEGQGLLDKLPALRHSPAKAASAAGMTAAQAAEAVDAYVEELTETDLRLLLQSFKDLPLDEQHGLIRYLKRLEATDPVRVERLRKYVNLESNASKAAAKTVIPPEKLQALAKVGQSGRLSPFSSRQQSRNPSQTESKKEEAKLKLDSDSDDDYTFDDVCKAVTKMVSAQEAVEAEKRKAVEKAEEEKRRKAEEEMQRKLAEEKAKAEQALEQIEERERAQQRVEREQERLAREAALKVGAANWPTLTPSPAGVTPTFVSSVPPPVLPPPPVPPSGPPPGMPAMYAPGYGAVSGPMNSFNGNAGYYPPNAQYPQYPQREAGFDQQNGYYQGQQGNSSAYPQQQQQQQQQYNSQGYGGYGNNAMYQQPPQGQQGYPVGPYGNQYHY</sequence>
<gene>
    <name evidence="3" type="ORF">ONE63_002974</name>
</gene>